<feature type="transmembrane region" description="Helical" evidence="1">
    <location>
        <begin position="230"/>
        <end position="248"/>
    </location>
</feature>
<evidence type="ECO:0000256" key="1">
    <source>
        <dbReference type="SAM" id="Phobius"/>
    </source>
</evidence>
<proteinExistence type="predicted"/>
<sequence length="301" mass="32486">MWIGFTLLAAFMQAWRNALQSKLSQDVSITGVTLARFIAAGPIAALYLAILYQTHSVPKLSFSNTFYLYIAQASLMQIIATALMVKLFTLKNYAVGAGLAKSEAIVAAVFGLMFFGVQLTALGWAGVAVGALAVMVLSGAFKLNSASRLSNESKGSYSWSTVLLGLACGSAFALTSLSVREASLQLQGPYMVRAAWVLLLVISSQTLILVSYLLLKQRQTLVKLWRNKQLTLAVSVTSCIGSIGWFSAMTLESVPLVKTLGQIEVFFMLLIGRYWLKQPNTKSDVLGLLLIAVAALLVIWG</sequence>
<keyword evidence="3" id="KW-1185">Reference proteome</keyword>
<feature type="transmembrane region" description="Helical" evidence="1">
    <location>
        <begin position="34"/>
        <end position="54"/>
    </location>
</feature>
<gene>
    <name evidence="2" type="ORF">EXU30_05975</name>
</gene>
<reference evidence="2 3" key="1">
    <citation type="submission" date="2019-02" db="EMBL/GenBank/DDBJ databases">
        <title>Shewanella sp. D4-2 isolated from Dokdo Island.</title>
        <authorList>
            <person name="Baek K."/>
        </authorList>
    </citation>
    <scope>NUCLEOTIDE SEQUENCE [LARGE SCALE GENOMIC DNA]</scope>
    <source>
        <strain evidence="2 3">D4-2</strain>
    </source>
</reference>
<dbReference type="RefSeq" id="WP_130598287.1">
    <property type="nucleotide sequence ID" value="NZ_CP036200.1"/>
</dbReference>
<keyword evidence="1" id="KW-0812">Transmembrane</keyword>
<dbReference type="OrthoDB" id="6707471at2"/>
<feature type="transmembrane region" description="Helical" evidence="1">
    <location>
        <begin position="66"/>
        <end position="85"/>
    </location>
</feature>
<organism evidence="2 3">
    <name type="scientific">Shewanella maritima</name>
    <dbReference type="NCBI Taxonomy" id="2520507"/>
    <lineage>
        <taxon>Bacteria</taxon>
        <taxon>Pseudomonadati</taxon>
        <taxon>Pseudomonadota</taxon>
        <taxon>Gammaproteobacteria</taxon>
        <taxon>Alteromonadales</taxon>
        <taxon>Shewanellaceae</taxon>
        <taxon>Shewanella</taxon>
    </lineage>
</organism>
<dbReference type="InterPro" id="IPR037185">
    <property type="entry name" value="EmrE-like"/>
</dbReference>
<protein>
    <submittedName>
        <fullName evidence="2">Multidrug transporter</fullName>
    </submittedName>
</protein>
<feature type="transmembrane region" description="Helical" evidence="1">
    <location>
        <begin position="260"/>
        <end position="276"/>
    </location>
</feature>
<name>A0A411PFM9_9GAMM</name>
<evidence type="ECO:0000313" key="2">
    <source>
        <dbReference type="EMBL" id="QBF82298.1"/>
    </source>
</evidence>
<feature type="transmembrane region" description="Helical" evidence="1">
    <location>
        <begin position="194"/>
        <end position="215"/>
    </location>
</feature>
<accession>A0A411PFM9</accession>
<dbReference type="KEGG" id="smai:EXU30_05975"/>
<evidence type="ECO:0000313" key="3">
    <source>
        <dbReference type="Proteomes" id="UP000291106"/>
    </source>
</evidence>
<dbReference type="AlphaFoldDB" id="A0A411PFM9"/>
<keyword evidence="1" id="KW-0472">Membrane</keyword>
<dbReference type="SUPFAM" id="SSF103481">
    <property type="entry name" value="Multidrug resistance efflux transporter EmrE"/>
    <property type="match status" value="1"/>
</dbReference>
<feature type="transmembrane region" description="Helical" evidence="1">
    <location>
        <begin position="157"/>
        <end position="174"/>
    </location>
</feature>
<keyword evidence="1" id="KW-1133">Transmembrane helix</keyword>
<dbReference type="EMBL" id="CP036200">
    <property type="protein sequence ID" value="QBF82298.1"/>
    <property type="molecule type" value="Genomic_DNA"/>
</dbReference>
<dbReference type="Proteomes" id="UP000291106">
    <property type="component" value="Chromosome"/>
</dbReference>
<feature type="transmembrane region" description="Helical" evidence="1">
    <location>
        <begin position="105"/>
        <end position="137"/>
    </location>
</feature>
<feature type="transmembrane region" description="Helical" evidence="1">
    <location>
        <begin position="283"/>
        <end position="300"/>
    </location>
</feature>